<keyword evidence="5" id="KW-0067">ATP-binding</keyword>
<dbReference type="Gene3D" id="1.10.287.890">
    <property type="entry name" value="Crystal structure of tRNA isopentenylpyrophosphate transferase (bh2366) domain"/>
    <property type="match status" value="1"/>
</dbReference>
<comment type="function">
    <text evidence="9">Involved in cytokinin biosynthesis. Catalyzes the transfer of an isopentenyl group from dimethylallyl diphosphate (DMAPP) to ATP and ADP.</text>
</comment>
<dbReference type="GO" id="GO:0005739">
    <property type="term" value="C:mitochondrion"/>
    <property type="evidence" value="ECO:0007669"/>
    <property type="project" value="TreeGrafter"/>
</dbReference>
<organism evidence="11 12">
    <name type="scientific">Striga asiatica</name>
    <name type="common">Asiatic witchweed</name>
    <name type="synonym">Buchnera asiatica</name>
    <dbReference type="NCBI Taxonomy" id="4170"/>
    <lineage>
        <taxon>Eukaryota</taxon>
        <taxon>Viridiplantae</taxon>
        <taxon>Streptophyta</taxon>
        <taxon>Embryophyta</taxon>
        <taxon>Tracheophyta</taxon>
        <taxon>Spermatophyta</taxon>
        <taxon>Magnoliopsida</taxon>
        <taxon>eudicotyledons</taxon>
        <taxon>Gunneridae</taxon>
        <taxon>Pentapetalae</taxon>
        <taxon>asterids</taxon>
        <taxon>lamiids</taxon>
        <taxon>Lamiales</taxon>
        <taxon>Orobanchaceae</taxon>
        <taxon>Buchnereae</taxon>
        <taxon>Striga</taxon>
    </lineage>
</organism>
<dbReference type="Proteomes" id="UP000325081">
    <property type="component" value="Unassembled WGS sequence"/>
</dbReference>
<gene>
    <name evidence="11" type="ORF">STAS_02189</name>
</gene>
<evidence type="ECO:0000256" key="10">
    <source>
        <dbReference type="ARBA" id="ARBA00066838"/>
    </source>
</evidence>
<evidence type="ECO:0000256" key="2">
    <source>
        <dbReference type="ARBA" id="ARBA00022679"/>
    </source>
</evidence>
<keyword evidence="2 11" id="KW-0808">Transferase</keyword>
<dbReference type="Pfam" id="PF01715">
    <property type="entry name" value="IPPT"/>
    <property type="match status" value="2"/>
</dbReference>
<evidence type="ECO:0000256" key="7">
    <source>
        <dbReference type="ARBA" id="ARBA00051744"/>
    </source>
</evidence>
<evidence type="ECO:0000256" key="8">
    <source>
        <dbReference type="ARBA" id="ARBA00052386"/>
    </source>
</evidence>
<evidence type="ECO:0000256" key="6">
    <source>
        <dbReference type="ARBA" id="ARBA00022946"/>
    </source>
</evidence>
<dbReference type="PANTHER" id="PTHR11088">
    <property type="entry name" value="TRNA DIMETHYLALLYLTRANSFERASE"/>
    <property type="match status" value="1"/>
</dbReference>
<comment type="catalytic activity">
    <reaction evidence="7">
        <text>dimethylallyl diphosphate + ATP = N(6)-(dimethylallyl)adenosine 5'-triphosphate + diphosphate</text>
        <dbReference type="Rhea" id="RHEA:36331"/>
        <dbReference type="ChEBI" id="CHEBI:30616"/>
        <dbReference type="ChEBI" id="CHEBI:33019"/>
        <dbReference type="ChEBI" id="CHEBI:57623"/>
        <dbReference type="ChEBI" id="CHEBI:73532"/>
        <dbReference type="EC" id="2.5.1.112"/>
    </reaction>
</comment>
<protein>
    <recommendedName>
        <fullName evidence="10">adenylate dimethylallyltransferase (ADP/ATP-dependent)</fullName>
        <ecNumber evidence="10">2.5.1.112</ecNumber>
    </recommendedName>
</protein>
<keyword evidence="12" id="KW-1185">Reference proteome</keyword>
<keyword evidence="4" id="KW-0547">Nucleotide-binding</keyword>
<dbReference type="InterPro" id="IPR039657">
    <property type="entry name" value="Dimethylallyltransferase"/>
</dbReference>
<proteinExistence type="inferred from homology"/>
<dbReference type="EMBL" id="BKCP01001113">
    <property type="protein sequence ID" value="GER26533.1"/>
    <property type="molecule type" value="Genomic_DNA"/>
</dbReference>
<dbReference type="GO" id="GO:0052622">
    <property type="term" value="F:ATP/ADP dimethylallyltransferase activity"/>
    <property type="evidence" value="ECO:0007669"/>
    <property type="project" value="UniProtKB-EC"/>
</dbReference>
<dbReference type="GO" id="GO:0009824">
    <property type="term" value="F:AMP dimethylallyltransferase activity"/>
    <property type="evidence" value="ECO:0007669"/>
    <property type="project" value="UniProtKB-ARBA"/>
</dbReference>
<sequence length="314" mass="35380">MSLAISKHISPLMHMPMPKEKVVVVMGATGTGKTRLSIDLATRFEAEIINSDKIQVHQGLEITTNKITDEERCGVPHHLLGIADPDSDFSVADFCDAALVSIKSILSRNKLPIIVGGSNSFVEALVDVNFQSKYDCCFLWVDVAMPVLHSYVCDRVDKMVEKGMVDEVRNFYDPNADYSTGIRRAIGVSELDEFFRMEWICGKETRKIFLEKAIDSIKINTCTLAERQLKKIQRLNRKWNIHRLDATVVFQKREGKEGEMDASWRNTVATTGIEVVSNFLYDLNPAYSAITHIGKVRTHIGEGRRSIILTDLMV</sequence>
<evidence type="ECO:0000256" key="9">
    <source>
        <dbReference type="ARBA" id="ARBA00055191"/>
    </source>
</evidence>
<dbReference type="GO" id="GO:0005524">
    <property type="term" value="F:ATP binding"/>
    <property type="evidence" value="ECO:0007669"/>
    <property type="project" value="UniProtKB-KW"/>
</dbReference>
<dbReference type="InterPro" id="IPR027417">
    <property type="entry name" value="P-loop_NTPase"/>
</dbReference>
<dbReference type="Gene3D" id="3.40.50.300">
    <property type="entry name" value="P-loop containing nucleotide triphosphate hydrolases"/>
    <property type="match status" value="1"/>
</dbReference>
<comment type="similarity">
    <text evidence="1">Belongs to the IPP transferase family.</text>
</comment>
<dbReference type="GO" id="GO:0006400">
    <property type="term" value="P:tRNA modification"/>
    <property type="evidence" value="ECO:0007669"/>
    <property type="project" value="TreeGrafter"/>
</dbReference>
<dbReference type="FunFam" id="1.10.287.890:FF:000002">
    <property type="entry name" value="Adenylate isopentenyltransferase 5, chloroplastic"/>
    <property type="match status" value="1"/>
</dbReference>
<dbReference type="EC" id="2.5.1.112" evidence="10"/>
<dbReference type="SUPFAM" id="SSF52540">
    <property type="entry name" value="P-loop containing nucleoside triphosphate hydrolases"/>
    <property type="match status" value="1"/>
</dbReference>
<comment type="caution">
    <text evidence="11">The sequence shown here is derived from an EMBL/GenBank/DDBJ whole genome shotgun (WGS) entry which is preliminary data.</text>
</comment>
<evidence type="ECO:0000313" key="11">
    <source>
        <dbReference type="EMBL" id="GER26533.1"/>
    </source>
</evidence>
<reference evidence="12" key="1">
    <citation type="journal article" date="2019" name="Curr. Biol.">
        <title>Genome Sequence of Striga asiatica Provides Insight into the Evolution of Plant Parasitism.</title>
        <authorList>
            <person name="Yoshida S."/>
            <person name="Kim S."/>
            <person name="Wafula E.K."/>
            <person name="Tanskanen J."/>
            <person name="Kim Y.M."/>
            <person name="Honaas L."/>
            <person name="Yang Z."/>
            <person name="Spallek T."/>
            <person name="Conn C.E."/>
            <person name="Ichihashi Y."/>
            <person name="Cheong K."/>
            <person name="Cui S."/>
            <person name="Der J.P."/>
            <person name="Gundlach H."/>
            <person name="Jiao Y."/>
            <person name="Hori C."/>
            <person name="Ishida J.K."/>
            <person name="Kasahara H."/>
            <person name="Kiba T."/>
            <person name="Kim M.S."/>
            <person name="Koo N."/>
            <person name="Laohavisit A."/>
            <person name="Lee Y.H."/>
            <person name="Lumba S."/>
            <person name="McCourt P."/>
            <person name="Mortimer J.C."/>
            <person name="Mutuku J.M."/>
            <person name="Nomura T."/>
            <person name="Sasaki-Sekimoto Y."/>
            <person name="Seto Y."/>
            <person name="Wang Y."/>
            <person name="Wakatake T."/>
            <person name="Sakakibara H."/>
            <person name="Demura T."/>
            <person name="Yamaguchi S."/>
            <person name="Yoneyama K."/>
            <person name="Manabe R.I."/>
            <person name="Nelson D.C."/>
            <person name="Schulman A.H."/>
            <person name="Timko M.P."/>
            <person name="dePamphilis C.W."/>
            <person name="Choi D."/>
            <person name="Shirasu K."/>
        </authorList>
    </citation>
    <scope>NUCLEOTIDE SEQUENCE [LARGE SCALE GENOMIC DNA]</scope>
    <source>
        <strain evidence="12">cv. UVA1</strain>
    </source>
</reference>
<dbReference type="GO" id="GO:0009691">
    <property type="term" value="P:cytokinin biosynthetic process"/>
    <property type="evidence" value="ECO:0007669"/>
    <property type="project" value="UniProtKB-KW"/>
</dbReference>
<evidence type="ECO:0000256" key="1">
    <source>
        <dbReference type="ARBA" id="ARBA00005842"/>
    </source>
</evidence>
<accession>A0A5A7P170</accession>
<evidence type="ECO:0000256" key="5">
    <source>
        <dbReference type="ARBA" id="ARBA00022840"/>
    </source>
</evidence>
<evidence type="ECO:0000256" key="4">
    <source>
        <dbReference type="ARBA" id="ARBA00022741"/>
    </source>
</evidence>
<keyword evidence="3" id="KW-0203">Cytokinin biosynthesis</keyword>
<evidence type="ECO:0000256" key="3">
    <source>
        <dbReference type="ARBA" id="ARBA00022712"/>
    </source>
</evidence>
<comment type="catalytic activity">
    <reaction evidence="8">
        <text>dimethylallyl diphosphate + ADP = N(6)-(dimethylallyl)adenosine 5'-diphosphate + diphosphate</text>
        <dbReference type="Rhea" id="RHEA:36327"/>
        <dbReference type="ChEBI" id="CHEBI:33019"/>
        <dbReference type="ChEBI" id="CHEBI:57623"/>
        <dbReference type="ChEBI" id="CHEBI:73533"/>
        <dbReference type="ChEBI" id="CHEBI:456216"/>
        <dbReference type="EC" id="2.5.1.112"/>
    </reaction>
</comment>
<name>A0A5A7P170_STRAF</name>
<dbReference type="AlphaFoldDB" id="A0A5A7P170"/>
<dbReference type="OrthoDB" id="775260at2759"/>
<evidence type="ECO:0000313" key="12">
    <source>
        <dbReference type="Proteomes" id="UP000325081"/>
    </source>
</evidence>
<dbReference type="PANTHER" id="PTHR11088:SF74">
    <property type="entry name" value="ADENYLATE ISOPENTENYLTRANSFERASE 5, CHLOROPLASTIC"/>
    <property type="match status" value="1"/>
</dbReference>
<keyword evidence="6" id="KW-0809">Transit peptide</keyword>
<dbReference type="GO" id="GO:0052381">
    <property type="term" value="F:tRNA dimethylallyltransferase activity"/>
    <property type="evidence" value="ECO:0007669"/>
    <property type="project" value="TreeGrafter"/>
</dbReference>